<dbReference type="CDD" id="cd00299">
    <property type="entry name" value="GST_C_family"/>
    <property type="match status" value="1"/>
</dbReference>
<protein>
    <submittedName>
        <fullName evidence="3">Uncharacterized protein</fullName>
    </submittedName>
</protein>
<dbReference type="GO" id="GO:0004364">
    <property type="term" value="F:glutathione transferase activity"/>
    <property type="evidence" value="ECO:0007669"/>
    <property type="project" value="InterPro"/>
</dbReference>
<dbReference type="OrthoDB" id="418495at2759"/>
<evidence type="ECO:0000259" key="2">
    <source>
        <dbReference type="PROSITE" id="PS50405"/>
    </source>
</evidence>
<feature type="domain" description="GST N-terminal" evidence="1">
    <location>
        <begin position="1"/>
        <end position="80"/>
    </location>
</feature>
<feature type="domain" description="GST C-terminal" evidence="2">
    <location>
        <begin position="110"/>
        <end position="248"/>
    </location>
</feature>
<dbReference type="InterPro" id="IPR036282">
    <property type="entry name" value="Glutathione-S-Trfase_C_sf"/>
</dbReference>
<dbReference type="InterPro" id="IPR010987">
    <property type="entry name" value="Glutathione-S-Trfase_C-like"/>
</dbReference>
<dbReference type="PROSITE" id="PS50404">
    <property type="entry name" value="GST_NTER"/>
    <property type="match status" value="1"/>
</dbReference>
<dbReference type="Pfam" id="PF13410">
    <property type="entry name" value="GST_C_2"/>
    <property type="match status" value="1"/>
</dbReference>
<dbReference type="Pfam" id="PF13409">
    <property type="entry name" value="GST_N_2"/>
    <property type="match status" value="1"/>
</dbReference>
<proteinExistence type="predicted"/>
<evidence type="ECO:0000259" key="1">
    <source>
        <dbReference type="PROSITE" id="PS50404"/>
    </source>
</evidence>
<dbReference type="InterPro" id="IPR004045">
    <property type="entry name" value="Glutathione_S-Trfase_N"/>
</dbReference>
<dbReference type="Gene3D" id="1.20.1050.10">
    <property type="match status" value="1"/>
</dbReference>
<name>A0A7I8KGE9_SPIIN</name>
<reference evidence="3" key="1">
    <citation type="submission" date="2020-02" db="EMBL/GenBank/DDBJ databases">
        <authorList>
            <person name="Scholz U."/>
            <person name="Mascher M."/>
            <person name="Fiebig A."/>
        </authorList>
    </citation>
    <scope>NUCLEOTIDE SEQUENCE</scope>
</reference>
<evidence type="ECO:0000313" key="3">
    <source>
        <dbReference type="EMBL" id="CAA7396751.1"/>
    </source>
</evidence>
<sequence>MQLYHHPYSVDSQKVRLALEEKGIDYTSYHANPLTGKNLDSSFFRTNPSGKLPVFQNGSRVIYQTADIMRYIDSLVVYESAAVAAAGVAEWVEKIDGWDSKIFTLAHVPQKYRLFVSRFIRRVIIARMSESPDLASVYHAKLRDAYDTEEKLKDPDIVKQSEEKLSAILDDAEAQLGRTPFLVGEEYTIADSMFVPVLARIALLNLEREYINGKPRIAEYYERAKRRPSYRAVIGKYFSGWRRYRTLFKTLCCLGVRDALRRY</sequence>
<dbReference type="InterPro" id="IPR040079">
    <property type="entry name" value="Glutathione_S-Trfase"/>
</dbReference>
<accession>A0A7I8KGE9</accession>
<keyword evidence="4" id="KW-1185">Reference proteome</keyword>
<dbReference type="PANTHER" id="PTHR45374">
    <property type="entry name" value="GLUTATHIONE S-TRANSFERASE TCHQD"/>
    <property type="match status" value="1"/>
</dbReference>
<dbReference type="InterPro" id="IPR044617">
    <property type="entry name" value="TCHQD"/>
</dbReference>
<gene>
    <name evidence="3" type="ORF">SI8410_05007414</name>
</gene>
<dbReference type="SFLD" id="SFLDG00358">
    <property type="entry name" value="Main_(cytGST)"/>
    <property type="match status" value="1"/>
</dbReference>
<organism evidence="3 4">
    <name type="scientific">Spirodela intermedia</name>
    <name type="common">Intermediate duckweed</name>
    <dbReference type="NCBI Taxonomy" id="51605"/>
    <lineage>
        <taxon>Eukaryota</taxon>
        <taxon>Viridiplantae</taxon>
        <taxon>Streptophyta</taxon>
        <taxon>Embryophyta</taxon>
        <taxon>Tracheophyta</taxon>
        <taxon>Spermatophyta</taxon>
        <taxon>Magnoliopsida</taxon>
        <taxon>Liliopsida</taxon>
        <taxon>Araceae</taxon>
        <taxon>Lemnoideae</taxon>
        <taxon>Spirodela</taxon>
    </lineage>
</organism>
<dbReference type="SFLD" id="SFLDS00019">
    <property type="entry name" value="Glutathione_Transferase_(cytos"/>
    <property type="match status" value="1"/>
</dbReference>
<evidence type="ECO:0000313" key="4">
    <source>
        <dbReference type="Proteomes" id="UP000663760"/>
    </source>
</evidence>
<dbReference type="SUPFAM" id="SSF47616">
    <property type="entry name" value="GST C-terminal domain-like"/>
    <property type="match status" value="1"/>
</dbReference>
<dbReference type="EMBL" id="LR746268">
    <property type="protein sequence ID" value="CAA7396751.1"/>
    <property type="molecule type" value="Genomic_DNA"/>
</dbReference>
<dbReference type="AlphaFoldDB" id="A0A7I8KGE9"/>
<dbReference type="PANTHER" id="PTHR45374:SF1">
    <property type="entry name" value="GLUTATHIONE S-TRANSFERASE TCHQD"/>
    <property type="match status" value="1"/>
</dbReference>
<dbReference type="CDD" id="cd00570">
    <property type="entry name" value="GST_N_family"/>
    <property type="match status" value="1"/>
</dbReference>
<dbReference type="SUPFAM" id="SSF52833">
    <property type="entry name" value="Thioredoxin-like"/>
    <property type="match status" value="1"/>
</dbReference>
<dbReference type="PROSITE" id="PS50405">
    <property type="entry name" value="GST_CTER"/>
    <property type="match status" value="1"/>
</dbReference>
<dbReference type="Proteomes" id="UP000663760">
    <property type="component" value="Chromosome 5"/>
</dbReference>
<dbReference type="InterPro" id="IPR036249">
    <property type="entry name" value="Thioredoxin-like_sf"/>
</dbReference>
<dbReference type="Gene3D" id="3.40.30.10">
    <property type="entry name" value="Glutaredoxin"/>
    <property type="match status" value="1"/>
</dbReference>